<dbReference type="Proteomes" id="UP000528608">
    <property type="component" value="Unassembled WGS sequence"/>
</dbReference>
<sequence length="171" mass="18783">MAPEVHLDASLFMGMHTADPSLRAAATAFFATHLERPVVMTYEEVGRCDDYVWRFPREVQDAYYPFMDVLHSLMPIRRRAYDADVLAALPGLPERAPGSTEDLRPRDRLLLASVVAAGGELVTLNPRLTALTGLGLPVRTPGPAAARGVFPADLDKLYEQSLVLEADHAEL</sequence>
<gene>
    <name evidence="2" type="ORF">AF335_07610</name>
    <name evidence="1" type="ORF">FHS36_005213</name>
</gene>
<dbReference type="Pfam" id="PF19689">
    <property type="entry name" value="DUF6190"/>
    <property type="match status" value="1"/>
</dbReference>
<dbReference type="EMBL" id="JACHJF010000020">
    <property type="protein sequence ID" value="MBB5121744.1"/>
    <property type="molecule type" value="Genomic_DNA"/>
</dbReference>
<name>A0A2N8P0C6_STREU</name>
<dbReference type="InterPro" id="IPR045685">
    <property type="entry name" value="DUF6190"/>
</dbReference>
<dbReference type="AlphaFoldDB" id="A0A2N8P0C6"/>
<evidence type="ECO:0008006" key="5">
    <source>
        <dbReference type="Google" id="ProtNLM"/>
    </source>
</evidence>
<dbReference type="RefSeq" id="WP_102917516.1">
    <property type="nucleotide sequence ID" value="NZ_JACHJF010000020.1"/>
</dbReference>
<evidence type="ECO:0000313" key="3">
    <source>
        <dbReference type="Proteomes" id="UP000235945"/>
    </source>
</evidence>
<evidence type="ECO:0000313" key="1">
    <source>
        <dbReference type="EMBL" id="MBB5121744.1"/>
    </source>
</evidence>
<accession>A0A2N8P0C6</accession>
<evidence type="ECO:0000313" key="2">
    <source>
        <dbReference type="EMBL" id="PNE34449.1"/>
    </source>
</evidence>
<evidence type="ECO:0000313" key="4">
    <source>
        <dbReference type="Proteomes" id="UP000528608"/>
    </source>
</evidence>
<reference evidence="3" key="1">
    <citation type="submission" date="2015-07" db="EMBL/GenBank/DDBJ databases">
        <authorList>
            <person name="Graham D.E."/>
            <person name="Giannone R.J."/>
            <person name="Gulvik C.A."/>
            <person name="Hettich R.L."/>
            <person name="Klingeman D.M."/>
            <person name="Mahan K.M."/>
            <person name="Parry R.J."/>
            <person name="Spain J.C."/>
        </authorList>
    </citation>
    <scope>NUCLEOTIDE SEQUENCE [LARGE SCALE GENOMIC DNA]</scope>
    <source>
        <strain evidence="3">ATCC 27428</strain>
    </source>
</reference>
<dbReference type="EMBL" id="LGUI01000002">
    <property type="protein sequence ID" value="PNE34449.1"/>
    <property type="molecule type" value="Genomic_DNA"/>
</dbReference>
<comment type="caution">
    <text evidence="2">The sequence shown here is derived from an EMBL/GenBank/DDBJ whole genome shotgun (WGS) entry which is preliminary data.</text>
</comment>
<protein>
    <recommendedName>
        <fullName evidence="5">PIN domain-containing protein</fullName>
    </recommendedName>
</protein>
<keyword evidence="3" id="KW-1185">Reference proteome</keyword>
<reference evidence="1 4" key="3">
    <citation type="submission" date="2020-08" db="EMBL/GenBank/DDBJ databases">
        <title>Genomic Encyclopedia of Type Strains, Phase III (KMG-III): the genomes of soil and plant-associated and newly described type strains.</title>
        <authorList>
            <person name="Whitman W."/>
        </authorList>
    </citation>
    <scope>NUCLEOTIDE SEQUENCE [LARGE SCALE GENOMIC DNA]</scope>
    <source>
        <strain evidence="1 4">CECT 3259</strain>
    </source>
</reference>
<proteinExistence type="predicted"/>
<dbReference type="Proteomes" id="UP000235945">
    <property type="component" value="Unassembled WGS sequence"/>
</dbReference>
<organism evidence="2 3">
    <name type="scientific">Streptomyces eurocidicus</name>
    <name type="common">Streptoverticillium eurocidicus</name>
    <dbReference type="NCBI Taxonomy" id="66423"/>
    <lineage>
        <taxon>Bacteria</taxon>
        <taxon>Bacillati</taxon>
        <taxon>Actinomycetota</taxon>
        <taxon>Actinomycetes</taxon>
        <taxon>Kitasatosporales</taxon>
        <taxon>Streptomycetaceae</taxon>
        <taxon>Streptomyces</taxon>
    </lineage>
</organism>
<reference evidence="2" key="2">
    <citation type="submission" date="2015-07" db="EMBL/GenBank/DDBJ databases">
        <authorList>
            <person name="Noorani M."/>
        </authorList>
    </citation>
    <scope>NUCLEOTIDE SEQUENCE [LARGE SCALE GENOMIC DNA]</scope>
    <source>
        <strain evidence="2">ATCC 27428</strain>
    </source>
</reference>
<dbReference type="OrthoDB" id="3078217at2"/>